<dbReference type="Proteomes" id="UP000288805">
    <property type="component" value="Unassembled WGS sequence"/>
</dbReference>
<protein>
    <recommendedName>
        <fullName evidence="1">VHS domain-containing protein</fullName>
    </recommendedName>
</protein>
<evidence type="ECO:0000313" key="3">
    <source>
        <dbReference type="Proteomes" id="UP000288805"/>
    </source>
</evidence>
<proteinExistence type="predicted"/>
<name>A0A438ETD2_VITVI</name>
<dbReference type="EMBL" id="QGNW01001188">
    <property type="protein sequence ID" value="RVW51011.1"/>
    <property type="molecule type" value="Genomic_DNA"/>
</dbReference>
<accession>A0A438ETD2</accession>
<gene>
    <name evidence="2" type="ORF">CK203_077597</name>
</gene>
<dbReference type="GO" id="GO:0035091">
    <property type="term" value="F:phosphatidylinositol binding"/>
    <property type="evidence" value="ECO:0007669"/>
    <property type="project" value="InterPro"/>
</dbReference>
<evidence type="ECO:0000259" key="1">
    <source>
        <dbReference type="PROSITE" id="PS50179"/>
    </source>
</evidence>
<dbReference type="Gene3D" id="1.25.40.90">
    <property type="match status" value="1"/>
</dbReference>
<dbReference type="SUPFAM" id="SSF48464">
    <property type="entry name" value="ENTH/VHS domain"/>
    <property type="match status" value="1"/>
</dbReference>
<dbReference type="GO" id="GO:0043130">
    <property type="term" value="F:ubiquitin binding"/>
    <property type="evidence" value="ECO:0007669"/>
    <property type="project" value="InterPro"/>
</dbReference>
<dbReference type="InterPro" id="IPR008942">
    <property type="entry name" value="ENTH_VHS"/>
</dbReference>
<feature type="domain" description="VHS" evidence="1">
    <location>
        <begin position="1"/>
        <end position="41"/>
    </location>
</feature>
<evidence type="ECO:0000313" key="2">
    <source>
        <dbReference type="EMBL" id="RVW51011.1"/>
    </source>
</evidence>
<organism evidence="2 3">
    <name type="scientific">Vitis vinifera</name>
    <name type="common">Grape</name>
    <dbReference type="NCBI Taxonomy" id="29760"/>
    <lineage>
        <taxon>Eukaryota</taxon>
        <taxon>Viridiplantae</taxon>
        <taxon>Streptophyta</taxon>
        <taxon>Embryophyta</taxon>
        <taxon>Tracheophyta</taxon>
        <taxon>Spermatophyta</taxon>
        <taxon>Magnoliopsida</taxon>
        <taxon>eudicotyledons</taxon>
        <taxon>Gunneridae</taxon>
        <taxon>Pentapetalae</taxon>
        <taxon>rosids</taxon>
        <taxon>Vitales</taxon>
        <taxon>Vitaceae</taxon>
        <taxon>Viteae</taxon>
        <taxon>Vitis</taxon>
    </lineage>
</organism>
<sequence length="50" mass="5703">MALHNLVSEVAIFWQAKDALKILKKRLGSKNPKIQLLALFVSISLFFYTP</sequence>
<dbReference type="InterPro" id="IPR002014">
    <property type="entry name" value="VHS_dom"/>
</dbReference>
<dbReference type="AlphaFoldDB" id="A0A438ETD2"/>
<dbReference type="PROSITE" id="PS50179">
    <property type="entry name" value="VHS"/>
    <property type="match status" value="1"/>
</dbReference>
<reference evidence="2 3" key="1">
    <citation type="journal article" date="2018" name="PLoS Genet.">
        <title>Population sequencing reveals clonal diversity and ancestral inbreeding in the grapevine cultivar Chardonnay.</title>
        <authorList>
            <person name="Roach M.J."/>
            <person name="Johnson D.L."/>
            <person name="Bohlmann J."/>
            <person name="van Vuuren H.J."/>
            <person name="Jones S.J."/>
            <person name="Pretorius I.S."/>
            <person name="Schmidt S.A."/>
            <person name="Borneman A.R."/>
        </authorList>
    </citation>
    <scope>NUCLEOTIDE SEQUENCE [LARGE SCALE GENOMIC DNA]</scope>
    <source>
        <strain evidence="3">cv. Chardonnay</strain>
        <tissue evidence="2">Leaf</tissue>
    </source>
</reference>
<comment type="caution">
    <text evidence="2">The sequence shown here is derived from an EMBL/GenBank/DDBJ whole genome shotgun (WGS) entry which is preliminary data.</text>
</comment>